<proteinExistence type="predicted"/>
<dbReference type="Proteomes" id="UP000310108">
    <property type="component" value="Unassembled WGS sequence"/>
</dbReference>
<name>A0A4U6XGV9_9PEZI</name>
<protein>
    <recommendedName>
        <fullName evidence="4">Extracellular membrane protein CFEM domain-containing protein</fullName>
    </recommendedName>
</protein>
<accession>A0A4U6XGV9</accession>
<reference evidence="2 3" key="1">
    <citation type="journal article" date="2019" name="PLoS ONE">
        <title>Comparative genome analysis indicates high evolutionary potential of pathogenicity genes in Colletotrichum tanaceti.</title>
        <authorList>
            <person name="Lelwala R.V."/>
            <person name="Korhonen P.K."/>
            <person name="Young N.D."/>
            <person name="Scott J.B."/>
            <person name="Ades P.A."/>
            <person name="Gasser R.B."/>
            <person name="Taylor P.W.J."/>
        </authorList>
    </citation>
    <scope>NUCLEOTIDE SEQUENCE [LARGE SCALE GENOMIC DNA]</scope>
    <source>
        <strain evidence="2">BRIP57314</strain>
    </source>
</reference>
<organism evidence="2 3">
    <name type="scientific">Colletotrichum tanaceti</name>
    <dbReference type="NCBI Taxonomy" id="1306861"/>
    <lineage>
        <taxon>Eukaryota</taxon>
        <taxon>Fungi</taxon>
        <taxon>Dikarya</taxon>
        <taxon>Ascomycota</taxon>
        <taxon>Pezizomycotina</taxon>
        <taxon>Sordariomycetes</taxon>
        <taxon>Hypocreomycetidae</taxon>
        <taxon>Glomerellales</taxon>
        <taxon>Glomerellaceae</taxon>
        <taxon>Colletotrichum</taxon>
        <taxon>Colletotrichum destructivum species complex</taxon>
    </lineage>
</organism>
<keyword evidence="3" id="KW-1185">Reference proteome</keyword>
<dbReference type="EMBL" id="PJEX01000120">
    <property type="protein sequence ID" value="TKW54844.1"/>
    <property type="molecule type" value="Genomic_DNA"/>
</dbReference>
<sequence>MRSRTMARQWSVGDIKEFPNCEKADSIARKCSNLSKQETIRCFCAQDLLNAYVGCKGEFRQCALGTSFDSASDDRIAQWQDACGPHLPKDITTPRRPGRDKDAAAGR</sequence>
<feature type="region of interest" description="Disordered" evidence="1">
    <location>
        <begin position="83"/>
        <end position="107"/>
    </location>
</feature>
<evidence type="ECO:0000313" key="3">
    <source>
        <dbReference type="Proteomes" id="UP000310108"/>
    </source>
</evidence>
<feature type="compositionally biased region" description="Basic and acidic residues" evidence="1">
    <location>
        <begin position="87"/>
        <end position="107"/>
    </location>
</feature>
<evidence type="ECO:0000256" key="1">
    <source>
        <dbReference type="SAM" id="MobiDB-lite"/>
    </source>
</evidence>
<evidence type="ECO:0008006" key="4">
    <source>
        <dbReference type="Google" id="ProtNLM"/>
    </source>
</evidence>
<comment type="caution">
    <text evidence="2">The sequence shown here is derived from an EMBL/GenBank/DDBJ whole genome shotgun (WGS) entry which is preliminary data.</text>
</comment>
<evidence type="ECO:0000313" key="2">
    <source>
        <dbReference type="EMBL" id="TKW54844.1"/>
    </source>
</evidence>
<dbReference type="AlphaFoldDB" id="A0A4U6XGV9"/>
<gene>
    <name evidence="2" type="ORF">CTA1_3968</name>
</gene>